<dbReference type="GO" id="GO:0005975">
    <property type="term" value="P:carbohydrate metabolic process"/>
    <property type="evidence" value="ECO:0007669"/>
    <property type="project" value="InterPro"/>
</dbReference>
<dbReference type="Pfam" id="PF01974">
    <property type="entry name" value="tRNA_int_endo"/>
    <property type="match status" value="1"/>
</dbReference>
<evidence type="ECO:0000256" key="3">
    <source>
        <dbReference type="ARBA" id="ARBA00008834"/>
    </source>
</evidence>
<evidence type="ECO:0000256" key="6">
    <source>
        <dbReference type="ARBA" id="ARBA00022801"/>
    </source>
</evidence>
<keyword evidence="7 9" id="KW-0326">Glycosidase</keyword>
<dbReference type="InterPro" id="IPR029071">
    <property type="entry name" value="Ubiquitin-like_domsf"/>
</dbReference>
<proteinExistence type="inferred from homology"/>
<dbReference type="GO" id="GO:0000213">
    <property type="term" value="F:tRNA-intron lyase activity"/>
    <property type="evidence" value="ECO:0007669"/>
    <property type="project" value="UniProtKB-EC"/>
</dbReference>
<evidence type="ECO:0000256" key="4">
    <source>
        <dbReference type="ARBA" id="ARBA00012573"/>
    </source>
</evidence>
<evidence type="ECO:0000256" key="1">
    <source>
        <dbReference type="ARBA" id="ARBA00004191"/>
    </source>
</evidence>
<protein>
    <recommendedName>
        <fullName evidence="4">tRNA-intron lyase</fullName>
        <ecNumber evidence="4">4.6.1.16</ecNumber>
    </recommendedName>
</protein>
<organism evidence="11 12">
    <name type="scientific">Phaseolus coccineus</name>
    <name type="common">Scarlet runner bean</name>
    <name type="synonym">Phaseolus multiflorus</name>
    <dbReference type="NCBI Taxonomy" id="3886"/>
    <lineage>
        <taxon>Eukaryota</taxon>
        <taxon>Viridiplantae</taxon>
        <taxon>Streptophyta</taxon>
        <taxon>Embryophyta</taxon>
        <taxon>Tracheophyta</taxon>
        <taxon>Spermatophyta</taxon>
        <taxon>Magnoliopsida</taxon>
        <taxon>eudicotyledons</taxon>
        <taxon>Gunneridae</taxon>
        <taxon>Pentapetalae</taxon>
        <taxon>rosids</taxon>
        <taxon>fabids</taxon>
        <taxon>Fabales</taxon>
        <taxon>Fabaceae</taxon>
        <taxon>Papilionoideae</taxon>
        <taxon>50 kb inversion clade</taxon>
        <taxon>NPAAA clade</taxon>
        <taxon>indigoferoid/millettioid clade</taxon>
        <taxon>Phaseoleae</taxon>
        <taxon>Phaseolus</taxon>
    </lineage>
</organism>
<dbReference type="SUPFAM" id="SSF53032">
    <property type="entry name" value="tRNA-intron endonuclease catalytic domain-like"/>
    <property type="match status" value="1"/>
</dbReference>
<dbReference type="EC" id="4.6.1.16" evidence="4"/>
<dbReference type="CDD" id="cd22363">
    <property type="entry name" value="tRNA-intron_lyase_C"/>
    <property type="match status" value="1"/>
</dbReference>
<dbReference type="InterPro" id="IPR000626">
    <property type="entry name" value="Ubiquitin-like_dom"/>
</dbReference>
<dbReference type="InterPro" id="IPR000743">
    <property type="entry name" value="Glyco_hydro_28"/>
</dbReference>
<evidence type="ECO:0000256" key="8">
    <source>
        <dbReference type="ARBA" id="ARBA00034031"/>
    </source>
</evidence>
<dbReference type="PROSITE" id="PS50053">
    <property type="entry name" value="UBIQUITIN_2"/>
    <property type="match status" value="1"/>
</dbReference>
<reference evidence="11 12" key="1">
    <citation type="submission" date="2024-01" db="EMBL/GenBank/DDBJ databases">
        <title>The genomes of 5 underutilized Papilionoideae crops provide insights into root nodulation and disease resistanc.</title>
        <authorList>
            <person name="Jiang F."/>
        </authorList>
    </citation>
    <scope>NUCLEOTIDE SEQUENCE [LARGE SCALE GENOMIC DNA]</scope>
    <source>
        <strain evidence="11">JINMINGXINNONG_FW02</strain>
        <tissue evidence="11">Leaves</tissue>
    </source>
</reference>
<dbReference type="EMBL" id="JAYMYR010000002">
    <property type="protein sequence ID" value="KAK7378199.1"/>
    <property type="molecule type" value="Genomic_DNA"/>
</dbReference>
<dbReference type="InterPro" id="IPR011856">
    <property type="entry name" value="tRNA_endonuc-like_dom_sf"/>
</dbReference>
<dbReference type="GO" id="GO:0003676">
    <property type="term" value="F:nucleic acid binding"/>
    <property type="evidence" value="ECO:0007669"/>
    <property type="project" value="InterPro"/>
</dbReference>
<dbReference type="GO" id="GO:0000379">
    <property type="term" value="P:tRNA-type intron splice site recognition and cleavage"/>
    <property type="evidence" value="ECO:0007669"/>
    <property type="project" value="TreeGrafter"/>
</dbReference>
<dbReference type="InterPro" id="IPR006677">
    <property type="entry name" value="tRNA_intron_Endonuc_cat-like"/>
</dbReference>
<dbReference type="InterPro" id="IPR038582">
    <property type="entry name" value="Ribosomal_eS31_euk-type_sf"/>
</dbReference>
<dbReference type="AlphaFoldDB" id="A0AAN9RN71"/>
<evidence type="ECO:0000313" key="12">
    <source>
        <dbReference type="Proteomes" id="UP001374584"/>
    </source>
</evidence>
<accession>A0AAN9RN71</accession>
<keyword evidence="12" id="KW-1185">Reference proteome</keyword>
<dbReference type="Proteomes" id="UP001374584">
    <property type="component" value="Unassembled WGS sequence"/>
</dbReference>
<dbReference type="Gene3D" id="3.40.1350.10">
    <property type="match status" value="1"/>
</dbReference>
<evidence type="ECO:0000259" key="10">
    <source>
        <dbReference type="PROSITE" id="PS50053"/>
    </source>
</evidence>
<dbReference type="Gene3D" id="3.10.20.90">
    <property type="entry name" value="Phosphatidylinositol 3-kinase Catalytic Subunit, Chain A, domain 1"/>
    <property type="match status" value="1"/>
</dbReference>
<keyword evidence="5" id="KW-0134">Cell wall</keyword>
<dbReference type="GO" id="GO:0000214">
    <property type="term" value="C:tRNA-intron endonuclease complex"/>
    <property type="evidence" value="ECO:0007669"/>
    <property type="project" value="TreeGrafter"/>
</dbReference>
<dbReference type="PANTHER" id="PTHR21227:SF0">
    <property type="entry name" value="TRNA-SPLICING ENDONUCLEASE SUBUNIT SEN2"/>
    <property type="match status" value="1"/>
</dbReference>
<dbReference type="SUPFAM" id="SSF51126">
    <property type="entry name" value="Pectin lyase-like"/>
    <property type="match status" value="1"/>
</dbReference>
<dbReference type="InterPro" id="IPR012334">
    <property type="entry name" value="Pectin_lyas_fold"/>
</dbReference>
<dbReference type="SUPFAM" id="SSF54236">
    <property type="entry name" value="Ubiquitin-like"/>
    <property type="match status" value="1"/>
</dbReference>
<keyword evidence="5" id="KW-0964">Secreted</keyword>
<dbReference type="Gene3D" id="6.20.50.150">
    <property type="match status" value="1"/>
</dbReference>
<comment type="similarity">
    <text evidence="2">Belongs to the tRNA-intron endonuclease family.</text>
</comment>
<evidence type="ECO:0000256" key="5">
    <source>
        <dbReference type="ARBA" id="ARBA00022512"/>
    </source>
</evidence>
<keyword evidence="6 9" id="KW-0378">Hydrolase</keyword>
<dbReference type="PANTHER" id="PTHR21227">
    <property type="entry name" value="TRNA-SPLICING ENDONUCLEASE SUBUNIT SEN2"/>
    <property type="match status" value="1"/>
</dbReference>
<dbReference type="Pfam" id="PF00295">
    <property type="entry name" value="Glyco_hydro_28"/>
    <property type="match status" value="1"/>
</dbReference>
<evidence type="ECO:0000256" key="2">
    <source>
        <dbReference type="ARBA" id="ARBA00008078"/>
    </source>
</evidence>
<dbReference type="FunFam" id="3.40.1350.10:FF:000005">
    <property type="entry name" value="tRNA-splicing endonuclease subunit Sen2-1"/>
    <property type="match status" value="1"/>
</dbReference>
<name>A0AAN9RN71_PHACN</name>
<feature type="domain" description="Ubiquitin-like" evidence="10">
    <location>
        <begin position="1"/>
        <end position="36"/>
    </location>
</feature>
<dbReference type="InterPro" id="IPR006678">
    <property type="entry name" value="tRNA_intron_Endonuc_N"/>
</dbReference>
<dbReference type="GO" id="GO:0004650">
    <property type="term" value="F:polygalacturonase activity"/>
    <property type="evidence" value="ECO:0007669"/>
    <property type="project" value="InterPro"/>
</dbReference>
<gene>
    <name evidence="11" type="ORF">VNO80_03637</name>
</gene>
<dbReference type="GO" id="GO:0005737">
    <property type="term" value="C:cytoplasm"/>
    <property type="evidence" value="ECO:0007669"/>
    <property type="project" value="TreeGrafter"/>
</dbReference>
<dbReference type="InterPro" id="IPR006676">
    <property type="entry name" value="tRNA_splic"/>
</dbReference>
<evidence type="ECO:0000313" key="11">
    <source>
        <dbReference type="EMBL" id="KAK7378199.1"/>
    </source>
</evidence>
<comment type="subcellular location">
    <subcellularLocation>
        <location evidence="1">Secreted</location>
        <location evidence="1">Cell wall</location>
    </subcellularLocation>
</comment>
<dbReference type="Pfam" id="PF02778">
    <property type="entry name" value="tRNA_int_endo_N"/>
    <property type="match status" value="1"/>
</dbReference>
<evidence type="ECO:0000256" key="7">
    <source>
        <dbReference type="ARBA" id="ARBA00023295"/>
    </source>
</evidence>
<dbReference type="InterPro" id="IPR011050">
    <property type="entry name" value="Pectin_lyase_fold/virulence"/>
</dbReference>
<comment type="caution">
    <text evidence="11">The sequence shown here is derived from an EMBL/GenBank/DDBJ whole genome shotgun (WGS) entry which is preliminary data.</text>
</comment>
<comment type="catalytic activity">
    <reaction evidence="8">
        <text>pretRNA = a 3'-half-tRNA molecule with a 5'-OH end + a 5'-half-tRNA molecule with a 2',3'-cyclic phosphate end + an intron with a 2',3'-cyclic phosphate and a 5'-hydroxyl terminus.</text>
        <dbReference type="EC" id="4.6.1.16"/>
    </reaction>
</comment>
<evidence type="ECO:0000256" key="9">
    <source>
        <dbReference type="RuleBase" id="RU361169"/>
    </source>
</evidence>
<dbReference type="Gene3D" id="2.160.20.10">
    <property type="entry name" value="Single-stranded right-handed beta-helix, Pectin lyase-like"/>
    <property type="match status" value="1"/>
</dbReference>
<dbReference type="InterPro" id="IPR036167">
    <property type="entry name" value="tRNA_intron_Endo_cat-like_sf"/>
</dbReference>
<comment type="similarity">
    <text evidence="3 9">Belongs to the glycosyl hydrolase 28 family.</text>
</comment>
<sequence length="815" mass="91802">MMFVFDVMHHEDDRTLADYNIQKESTLHLVLRLRGGAKKRKEKTYAKPKKIKHKHKKVKLAILQFYKVDDSDKLKSCSRNCSILDALVCLETLPVQMAPRWKGKDAKAKKDAEAEALKEPMSKIVSQLKSSLVQSDTCGLLSDNSVQLAVGVEQLDLLDKACFGRPVRTIEKDKHWFQLSFEEAFYLCYSLKCLKINGSDTGPQNDEELWHYMKSKKETFPCFYKAYSHLRMKNWVVRSGSQYGVDFVIYRHHPSRVHSEYGVLVLSDGEDKDLNGRLRVWSDVHCTTRLVGSVAKILLVLHVNKIGNNNESPLCLANYTVEECTITRWSPEQNREKIDHVVGEKSENPKMNNPLIFLLFFLLTQSLLATSSPLNPILITLSIADFGAVGDASCYDTEPIQSAINSCPESGPCHVIFPAPGKYLTATVFLKSGVVLVVEPGATILGGSRLEDYPKESWRWYVVVAENATDVGIRGGGVVDGQATKFVAREDPRKNVMVSWNQTGACLGDECRPRLIGFIGCNNVEVSNITLNHPAYWCLHLVRSNNISIKDIAIHGDFNIPNNDGIDIEDSNNTVITRCHIDTGDDAICPKSYTGPVNNLTVTDCWIRSKSSAIKLGSASWFDFKHFVFDNITIVDSHRGIGFQIRDGGNVSDIVFSNINISTRYYDPLWWGRAEPIYVTSCPRNSASKEASISDVFFINITANSENGIFLSGSKRGLLRNLRFINMDVTYRRFTDYAGGLFDYRPGCQELVKHRTAGIMMEHIEGLEVKNVEIRWSNNQLEQWNNPLEFKPSTVNNISFLNFSSGLYTDSKSNY</sequence>